<dbReference type="Gene3D" id="1.10.150.240">
    <property type="entry name" value="Putative phosphatase, domain 2"/>
    <property type="match status" value="1"/>
</dbReference>
<evidence type="ECO:0000313" key="1">
    <source>
        <dbReference type="EMBL" id="MDD9205709.1"/>
    </source>
</evidence>
<gene>
    <name evidence="1" type="ORF">PU560_04405</name>
</gene>
<accession>A0ABT5TUQ8</accession>
<dbReference type="NCBIfam" id="TIGR01509">
    <property type="entry name" value="HAD-SF-IA-v3"/>
    <property type="match status" value="1"/>
</dbReference>
<proteinExistence type="predicted"/>
<keyword evidence="2" id="KW-1185">Reference proteome</keyword>
<reference evidence="1" key="1">
    <citation type="submission" date="2023-02" db="EMBL/GenBank/DDBJ databases">
        <title>Georgenia sp.10Sc9-8, isolated from a soil sample collected from the Taklamakan desert.</title>
        <authorList>
            <person name="Liu S."/>
        </authorList>
    </citation>
    <scope>NUCLEOTIDE SEQUENCE</scope>
    <source>
        <strain evidence="1">10Sc9-8</strain>
    </source>
</reference>
<dbReference type="PANTHER" id="PTHR18901:SF38">
    <property type="entry name" value="PSEUDOURIDINE-5'-PHOSPHATASE"/>
    <property type="match status" value="1"/>
</dbReference>
<dbReference type="Gene3D" id="3.40.50.1000">
    <property type="entry name" value="HAD superfamily/HAD-like"/>
    <property type="match status" value="1"/>
</dbReference>
<dbReference type="Proteomes" id="UP001165561">
    <property type="component" value="Unassembled WGS sequence"/>
</dbReference>
<organism evidence="1 2">
    <name type="scientific">Georgenia halotolerans</name>
    <dbReference type="NCBI Taxonomy" id="3028317"/>
    <lineage>
        <taxon>Bacteria</taxon>
        <taxon>Bacillati</taxon>
        <taxon>Actinomycetota</taxon>
        <taxon>Actinomycetes</taxon>
        <taxon>Micrococcales</taxon>
        <taxon>Bogoriellaceae</taxon>
        <taxon>Georgenia</taxon>
    </lineage>
</organism>
<name>A0ABT5TUQ8_9MICO</name>
<protein>
    <submittedName>
        <fullName evidence="1">HAD family phosphatase</fullName>
    </submittedName>
</protein>
<evidence type="ECO:0000313" key="2">
    <source>
        <dbReference type="Proteomes" id="UP001165561"/>
    </source>
</evidence>
<dbReference type="EMBL" id="JARACI010000623">
    <property type="protein sequence ID" value="MDD9205709.1"/>
    <property type="molecule type" value="Genomic_DNA"/>
</dbReference>
<dbReference type="SUPFAM" id="SSF56784">
    <property type="entry name" value="HAD-like"/>
    <property type="match status" value="1"/>
</dbReference>
<dbReference type="SFLD" id="SFLDG01129">
    <property type="entry name" value="C1.5:_HAD__Beta-PGM__Phosphata"/>
    <property type="match status" value="1"/>
</dbReference>
<dbReference type="InterPro" id="IPR036412">
    <property type="entry name" value="HAD-like_sf"/>
</dbReference>
<comment type="caution">
    <text evidence="1">The sequence shown here is derived from an EMBL/GenBank/DDBJ whole genome shotgun (WGS) entry which is preliminary data.</text>
</comment>
<dbReference type="InterPro" id="IPR006439">
    <property type="entry name" value="HAD-SF_hydro_IA"/>
</dbReference>
<dbReference type="InterPro" id="IPR023198">
    <property type="entry name" value="PGP-like_dom2"/>
</dbReference>
<dbReference type="SFLD" id="SFLDS00003">
    <property type="entry name" value="Haloacid_Dehalogenase"/>
    <property type="match status" value="1"/>
</dbReference>
<dbReference type="PRINTS" id="PR00413">
    <property type="entry name" value="HADHALOGNASE"/>
</dbReference>
<dbReference type="CDD" id="cd07505">
    <property type="entry name" value="HAD_BPGM-like"/>
    <property type="match status" value="1"/>
</dbReference>
<dbReference type="PANTHER" id="PTHR18901">
    <property type="entry name" value="2-DEOXYGLUCOSE-6-PHOSPHATE PHOSPHATASE 2"/>
    <property type="match status" value="1"/>
</dbReference>
<dbReference type="Pfam" id="PF00702">
    <property type="entry name" value="Hydrolase"/>
    <property type="match status" value="1"/>
</dbReference>
<sequence>MTDLLMPAAVLWDMDGTLVDTEPYWMAAEVAVVSARGGSWTAEQGLQLVGNALPTSARIILEQTGIPGDPEDLVTELLSAVVERVRSTGAPWRPGAIELLEQLRERSVPCALVTASYTPLAQAVVDAAPPGVFATVVTGDVVTNGKPHPEPYLTAAERLGVDPDRCVALEDSPAGVTSATAAGARTVAVPLMVPVPPRPGLSRLSTLDGVGPDLLARVANGEVIDEVPG</sequence>
<dbReference type="InterPro" id="IPR023214">
    <property type="entry name" value="HAD_sf"/>
</dbReference>